<dbReference type="Proteomes" id="UP000789860">
    <property type="component" value="Unassembled WGS sequence"/>
</dbReference>
<proteinExistence type="predicted"/>
<keyword evidence="2" id="KW-1185">Reference proteome</keyword>
<name>A0ACA9NR78_9GLOM</name>
<evidence type="ECO:0000313" key="2">
    <source>
        <dbReference type="Proteomes" id="UP000789860"/>
    </source>
</evidence>
<accession>A0ACA9NR78</accession>
<sequence>DREKDTRRQDRKRMDNSIKDLKDARTFLSDKLKLFSKENARKGNHGHIEDSQCHEESYGSSSDLDPNKKAKTDSTFNALFDDYTTAVNAIKSIQENNESAHS</sequence>
<feature type="non-terminal residue" evidence="1">
    <location>
        <position position="102"/>
    </location>
</feature>
<organism evidence="1 2">
    <name type="scientific">Scutellospora calospora</name>
    <dbReference type="NCBI Taxonomy" id="85575"/>
    <lineage>
        <taxon>Eukaryota</taxon>
        <taxon>Fungi</taxon>
        <taxon>Fungi incertae sedis</taxon>
        <taxon>Mucoromycota</taxon>
        <taxon>Glomeromycotina</taxon>
        <taxon>Glomeromycetes</taxon>
        <taxon>Diversisporales</taxon>
        <taxon>Gigasporaceae</taxon>
        <taxon>Scutellospora</taxon>
    </lineage>
</organism>
<comment type="caution">
    <text evidence="1">The sequence shown here is derived from an EMBL/GenBank/DDBJ whole genome shotgun (WGS) entry which is preliminary data.</text>
</comment>
<protein>
    <submittedName>
        <fullName evidence="1">11533_t:CDS:1</fullName>
    </submittedName>
</protein>
<feature type="non-terminal residue" evidence="1">
    <location>
        <position position="1"/>
    </location>
</feature>
<gene>
    <name evidence="1" type="ORF">SCALOS_LOCUS9419</name>
</gene>
<reference evidence="1" key="1">
    <citation type="submission" date="2021-06" db="EMBL/GenBank/DDBJ databases">
        <authorList>
            <person name="Kallberg Y."/>
            <person name="Tangrot J."/>
            <person name="Rosling A."/>
        </authorList>
    </citation>
    <scope>NUCLEOTIDE SEQUENCE</scope>
    <source>
        <strain evidence="1">AU212A</strain>
    </source>
</reference>
<dbReference type="EMBL" id="CAJVPM010029115">
    <property type="protein sequence ID" value="CAG8672123.1"/>
    <property type="molecule type" value="Genomic_DNA"/>
</dbReference>
<evidence type="ECO:0000313" key="1">
    <source>
        <dbReference type="EMBL" id="CAG8672123.1"/>
    </source>
</evidence>